<sequence length="196" mass="21605">MGELVIRPADEVPFDDLQAVLGSSAAGRCQCQRQVLGDAVWWHMPVEERRMRLAEQTSDPESSTTSGLVAFEDGEPIGWVAVAPRPTYRRYYGRSPVVWSGRQEDRDDPTVWAVACFVVRAGHRGQGLTYELARAAVDFARSRDATALEGYPILAPGGGEIVWDEASVGTPQVFAAAGMEQVTAPTVRRRVMRIDW</sequence>
<name>A0ABX5ECN0_9MICO</name>
<dbReference type="SUPFAM" id="SSF55729">
    <property type="entry name" value="Acyl-CoA N-acyltransferases (Nat)"/>
    <property type="match status" value="1"/>
</dbReference>
<dbReference type="Pfam" id="PF00583">
    <property type="entry name" value="Acetyltransf_1"/>
    <property type="match status" value="1"/>
</dbReference>
<comment type="caution">
    <text evidence="2">The sequence shown here is derived from an EMBL/GenBank/DDBJ whole genome shotgun (WGS) entry which is preliminary data.</text>
</comment>
<dbReference type="CDD" id="cd04301">
    <property type="entry name" value="NAT_SF"/>
    <property type="match status" value="1"/>
</dbReference>
<protein>
    <submittedName>
        <fullName evidence="2">Acetyltransferase (GNAT) family protein</fullName>
    </submittedName>
</protein>
<proteinExistence type="predicted"/>
<organism evidence="2 3">
    <name type="scientific">Isoptericola halotolerans</name>
    <dbReference type="NCBI Taxonomy" id="300560"/>
    <lineage>
        <taxon>Bacteria</taxon>
        <taxon>Bacillati</taxon>
        <taxon>Actinomycetota</taxon>
        <taxon>Actinomycetes</taxon>
        <taxon>Micrococcales</taxon>
        <taxon>Promicromonosporaceae</taxon>
        <taxon>Isoptericola</taxon>
    </lineage>
</organism>
<evidence type="ECO:0000259" key="1">
    <source>
        <dbReference type="PROSITE" id="PS51186"/>
    </source>
</evidence>
<dbReference type="Proteomes" id="UP000239895">
    <property type="component" value="Unassembled WGS sequence"/>
</dbReference>
<evidence type="ECO:0000313" key="3">
    <source>
        <dbReference type="Proteomes" id="UP000239895"/>
    </source>
</evidence>
<gene>
    <name evidence="2" type="ORF">BCL65_11347</name>
</gene>
<dbReference type="InterPro" id="IPR016181">
    <property type="entry name" value="Acyl_CoA_acyltransferase"/>
</dbReference>
<accession>A0ABX5ECN0</accession>
<evidence type="ECO:0000313" key="2">
    <source>
        <dbReference type="EMBL" id="PRZ03547.1"/>
    </source>
</evidence>
<dbReference type="PROSITE" id="PS51186">
    <property type="entry name" value="GNAT"/>
    <property type="match status" value="1"/>
</dbReference>
<keyword evidence="3" id="KW-1185">Reference proteome</keyword>
<feature type="domain" description="N-acetyltransferase" evidence="1">
    <location>
        <begin position="4"/>
        <end position="196"/>
    </location>
</feature>
<dbReference type="EMBL" id="PVTX01000013">
    <property type="protein sequence ID" value="PRZ03547.1"/>
    <property type="molecule type" value="Genomic_DNA"/>
</dbReference>
<reference evidence="2 3" key="1">
    <citation type="submission" date="2018-03" db="EMBL/GenBank/DDBJ databases">
        <title>Comparative analysis of microorganisms from saline springs in Andes Mountain Range, Colombia.</title>
        <authorList>
            <person name="Rubin E."/>
        </authorList>
    </citation>
    <scope>NUCLEOTIDE SEQUENCE [LARGE SCALE GENOMIC DNA]</scope>
    <source>
        <strain evidence="2 3">CG 23</strain>
    </source>
</reference>
<dbReference type="RefSeq" id="WP_106269574.1">
    <property type="nucleotide sequence ID" value="NZ_PVTX01000013.1"/>
</dbReference>
<dbReference type="Gene3D" id="3.40.630.30">
    <property type="match status" value="1"/>
</dbReference>
<dbReference type="InterPro" id="IPR000182">
    <property type="entry name" value="GNAT_dom"/>
</dbReference>